<proteinExistence type="predicted"/>
<organism evidence="1 2">
    <name type="scientific">Kribbella sandramycini</name>
    <dbReference type="NCBI Taxonomy" id="60450"/>
    <lineage>
        <taxon>Bacteria</taxon>
        <taxon>Bacillati</taxon>
        <taxon>Actinomycetota</taxon>
        <taxon>Actinomycetes</taxon>
        <taxon>Propionibacteriales</taxon>
        <taxon>Kribbellaceae</taxon>
        <taxon>Kribbella</taxon>
    </lineage>
</organism>
<dbReference type="AlphaFoldDB" id="A0A841SII4"/>
<dbReference type="RefSeq" id="WP_420371485.1">
    <property type="nucleotide sequence ID" value="NZ_BAAAGT010000019.1"/>
</dbReference>
<dbReference type="EMBL" id="JACHKF010000001">
    <property type="protein sequence ID" value="MBB6568802.1"/>
    <property type="molecule type" value="Genomic_DNA"/>
</dbReference>
<gene>
    <name evidence="1" type="ORF">HNR71_004439</name>
</gene>
<accession>A0A841SII4</accession>
<comment type="caution">
    <text evidence="1">The sequence shown here is derived from an EMBL/GenBank/DDBJ whole genome shotgun (WGS) entry which is preliminary data.</text>
</comment>
<evidence type="ECO:0000313" key="1">
    <source>
        <dbReference type="EMBL" id="MBB6568802.1"/>
    </source>
</evidence>
<reference evidence="1 2" key="1">
    <citation type="submission" date="2020-08" db="EMBL/GenBank/DDBJ databases">
        <title>Sequencing the genomes of 1000 actinobacteria strains.</title>
        <authorList>
            <person name="Klenk H.-P."/>
        </authorList>
    </citation>
    <scope>NUCLEOTIDE SEQUENCE [LARGE SCALE GENOMIC DNA]</scope>
    <source>
        <strain evidence="1 2">DSM 15626</strain>
    </source>
</reference>
<name>A0A841SII4_9ACTN</name>
<dbReference type="Proteomes" id="UP000553957">
    <property type="component" value="Unassembled WGS sequence"/>
</dbReference>
<evidence type="ECO:0008006" key="3">
    <source>
        <dbReference type="Google" id="ProtNLM"/>
    </source>
</evidence>
<sequence length="65" mass="6655">MAAATGASSLFAAIGSDSPAALYRYLTTDIAGLSAVTVVNLTPVLRTVKAATTQYSARRSPIPAR</sequence>
<protein>
    <recommendedName>
        <fullName evidence="3">AsnC-like helix-turn-helix protein</fullName>
    </recommendedName>
</protein>
<evidence type="ECO:0000313" key="2">
    <source>
        <dbReference type="Proteomes" id="UP000553957"/>
    </source>
</evidence>